<proteinExistence type="predicted"/>
<gene>
    <name evidence="3" type="ORF">ACFSUC_18950</name>
</gene>
<evidence type="ECO:0000259" key="2">
    <source>
        <dbReference type="Pfam" id="PF22725"/>
    </source>
</evidence>
<dbReference type="InterPro" id="IPR055170">
    <property type="entry name" value="GFO_IDH_MocA-like_dom"/>
</dbReference>
<reference evidence="4" key="1">
    <citation type="journal article" date="2019" name="Int. J. Syst. Evol. Microbiol.">
        <title>The Global Catalogue of Microorganisms (GCM) 10K type strain sequencing project: providing services to taxonomists for standard genome sequencing and annotation.</title>
        <authorList>
            <consortium name="The Broad Institute Genomics Platform"/>
            <consortium name="The Broad Institute Genome Sequencing Center for Infectious Disease"/>
            <person name="Wu L."/>
            <person name="Ma J."/>
        </authorList>
    </citation>
    <scope>NUCLEOTIDE SEQUENCE [LARGE SCALE GENOMIC DNA]</scope>
    <source>
        <strain evidence="4">KCTC 33676</strain>
    </source>
</reference>
<organism evidence="3 4">
    <name type="scientific">Marinicrinis sediminis</name>
    <dbReference type="NCBI Taxonomy" id="1652465"/>
    <lineage>
        <taxon>Bacteria</taxon>
        <taxon>Bacillati</taxon>
        <taxon>Bacillota</taxon>
        <taxon>Bacilli</taxon>
        <taxon>Bacillales</taxon>
        <taxon>Paenibacillaceae</taxon>
    </lineage>
</organism>
<keyword evidence="4" id="KW-1185">Reference proteome</keyword>
<name>A0ABW5RF01_9BACL</name>
<accession>A0ABW5RF01</accession>
<dbReference type="PANTHER" id="PTHR43377">
    <property type="entry name" value="BILIVERDIN REDUCTASE A"/>
    <property type="match status" value="1"/>
</dbReference>
<dbReference type="Gene3D" id="3.30.360.10">
    <property type="entry name" value="Dihydrodipicolinate Reductase, domain 2"/>
    <property type="match status" value="1"/>
</dbReference>
<dbReference type="Proteomes" id="UP001597497">
    <property type="component" value="Unassembled WGS sequence"/>
</dbReference>
<dbReference type="InterPro" id="IPR000683">
    <property type="entry name" value="Gfo/Idh/MocA-like_OxRdtase_N"/>
</dbReference>
<dbReference type="InterPro" id="IPR051450">
    <property type="entry name" value="Gfo/Idh/MocA_Oxidoreductases"/>
</dbReference>
<evidence type="ECO:0000259" key="1">
    <source>
        <dbReference type="Pfam" id="PF01408"/>
    </source>
</evidence>
<feature type="domain" description="GFO/IDH/MocA-like oxidoreductase" evidence="2">
    <location>
        <begin position="131"/>
        <end position="253"/>
    </location>
</feature>
<feature type="domain" description="Gfo/Idh/MocA-like oxidoreductase N-terminal" evidence="1">
    <location>
        <begin position="22"/>
        <end position="121"/>
    </location>
</feature>
<protein>
    <submittedName>
        <fullName evidence="3">Gfo/Idh/MocA family protein</fullName>
    </submittedName>
</protein>
<dbReference type="SUPFAM" id="SSF55347">
    <property type="entry name" value="Glyceraldehyde-3-phosphate dehydrogenase-like, C-terminal domain"/>
    <property type="match status" value="1"/>
</dbReference>
<evidence type="ECO:0000313" key="3">
    <source>
        <dbReference type="EMBL" id="MFD2673633.1"/>
    </source>
</evidence>
<dbReference type="Pfam" id="PF22725">
    <property type="entry name" value="GFO_IDH_MocA_C3"/>
    <property type="match status" value="1"/>
</dbReference>
<dbReference type="Pfam" id="PF01408">
    <property type="entry name" value="GFO_IDH_MocA"/>
    <property type="match status" value="1"/>
</dbReference>
<dbReference type="Gene3D" id="3.40.50.720">
    <property type="entry name" value="NAD(P)-binding Rossmann-like Domain"/>
    <property type="match status" value="1"/>
</dbReference>
<dbReference type="InterPro" id="IPR036291">
    <property type="entry name" value="NAD(P)-bd_dom_sf"/>
</dbReference>
<dbReference type="EMBL" id="JBHUMM010000045">
    <property type="protein sequence ID" value="MFD2673633.1"/>
    <property type="molecule type" value="Genomic_DNA"/>
</dbReference>
<dbReference type="SUPFAM" id="SSF51735">
    <property type="entry name" value="NAD(P)-binding Rossmann-fold domains"/>
    <property type="match status" value="1"/>
</dbReference>
<comment type="caution">
    <text evidence="3">The sequence shown here is derived from an EMBL/GenBank/DDBJ whole genome shotgun (WGS) entry which is preliminary data.</text>
</comment>
<dbReference type="PANTHER" id="PTHR43377:SF1">
    <property type="entry name" value="BILIVERDIN REDUCTASE A"/>
    <property type="match status" value="1"/>
</dbReference>
<sequence length="328" mass="36474">MNKIKIGMLSFAHMHAFSYFEVLIEREDAEIVGIWDADPSRVKDICDTHQVTFFDRYEDLLETDCDVIIINSENVFHAEHTIAAAKAKKHVMCEKPLGTKVADMEAMIEACKENGVKLMTAFPNRYVPTVVEAKRLIDQGEIGELVAVKGTNKGAMPGGWFVDASLSGGGAMLDHSVHVMDIMNWVIGSPAVEVYAENGTLFYDELNIDDSGMVNVKFANGVIASLDTSWSRIEPYPYKRDLTIEWIGTKGTISIDYFQQINEIYSGEIGHAEWSYWGDNKDDLLVSDLLHVLKTGEDMPITGEDGLHSTRVAIAAYESARTGRVVKI</sequence>
<evidence type="ECO:0000313" key="4">
    <source>
        <dbReference type="Proteomes" id="UP001597497"/>
    </source>
</evidence>
<dbReference type="RefSeq" id="WP_379931218.1">
    <property type="nucleotide sequence ID" value="NZ_JBHUMM010000045.1"/>
</dbReference>